<dbReference type="Proteomes" id="UP000189137">
    <property type="component" value="Unassembled WGS sequence"/>
</dbReference>
<proteinExistence type="inferred from homology"/>
<reference evidence="7" key="4">
    <citation type="submission" date="2021-06" db="EMBL/GenBank/DDBJ databases">
        <authorList>
            <consortium name="NCBI Pathogen Detection Project"/>
        </authorList>
    </citation>
    <scope>NUCLEOTIDE SEQUENCE</scope>
    <source>
        <strain evidence="7">HN1000</strain>
    </source>
</reference>
<evidence type="ECO:0000313" key="6">
    <source>
        <dbReference type="EMBL" id="CDS95831.1"/>
    </source>
</evidence>
<dbReference type="PANTHER" id="PTHR10566:SF113">
    <property type="entry name" value="PROTEIN ACTIVITY OF BC1 COMPLEX KINASE 7, CHLOROPLASTIC"/>
    <property type="match status" value="1"/>
</dbReference>
<evidence type="ECO:0000313" key="7">
    <source>
        <dbReference type="EMBL" id="HBH1542233.1"/>
    </source>
</evidence>
<dbReference type="PROSITE" id="PS50011">
    <property type="entry name" value="PROTEIN_KINASE_DOM"/>
    <property type="match status" value="1"/>
</dbReference>
<dbReference type="EMBL" id="CAAJVP010000012">
    <property type="protein sequence ID" value="VHY12113.1"/>
    <property type="molecule type" value="Genomic_DNA"/>
</dbReference>
<evidence type="ECO:0000259" key="3">
    <source>
        <dbReference type="PROSITE" id="PS50011"/>
    </source>
</evidence>
<evidence type="ECO:0000313" key="9">
    <source>
        <dbReference type="EMBL" id="VFD29658.1"/>
    </source>
</evidence>
<evidence type="ECO:0000313" key="8">
    <source>
        <dbReference type="EMBL" id="SJS44903.1"/>
    </source>
</evidence>
<dbReference type="Pfam" id="PF03109">
    <property type="entry name" value="ABC1"/>
    <property type="match status" value="1"/>
</dbReference>
<dbReference type="EMBL" id="CAADAN010000002">
    <property type="protein sequence ID" value="VFD29658.1"/>
    <property type="molecule type" value="Genomic_DNA"/>
</dbReference>
<dbReference type="EMBL" id="LK932410">
    <property type="protein sequence ID" value="CDS89048.1"/>
    <property type="molecule type" value="Genomic_DNA"/>
</dbReference>
<dbReference type="EMBL" id="LK932849">
    <property type="protein sequence ID" value="CDS95831.1"/>
    <property type="molecule type" value="Genomic_DNA"/>
</dbReference>
<dbReference type="EMBL" id="FUPS01000006">
    <property type="protein sequence ID" value="SJS44903.1"/>
    <property type="molecule type" value="Genomic_DNA"/>
</dbReference>
<evidence type="ECO:0000313" key="13">
    <source>
        <dbReference type="Proteomes" id="UP000411588"/>
    </source>
</evidence>
<sequence>MRISYRNLKRYREIGYVLIKYGFSFIVERLNIEGIAYKIPLFDPPEEIKNMTTGERMKRVLEELGPTYIKIGQILSTRKDLLDQDIIDEISKLRDDVEKFDSNIAIDIFKEEVGLSIEEIFLEFKEEPIAAASIGQVYEGVLKTGEEVIVKIQRPNIEKIIKSDLEILRTIANTLKDLKKDFNLDLVQMIEEFQTQLMRELDYTFEAINATKFSRIFKNSDEVYIPKVYSEYNTKKILVMEKVNGTKLSDVEKIRRLGYNTKTIVEIGVRSFFTQVLSHGFFHADPHPGNIFVVAKNKIAYIDFGMIGIIDNKTLNQLNEIALAGVEKNVDKIIYLLIEMDALNGEADIKGLRQDLLYLIHYYYDISIEKINVTDILNELFRFFRQYKIVMPAQFVTLAKTVITLEGTSRTLNTDFSFGSMGKEFMKHHYKSKFNPKNVVLSSRQNVEEILLDIKTIPKQLKAILKNIERNNIKMQIEDVKMTRLENCIIELTSQISLSLVLASIIVGSSLIIASPNIENNIWIKFTAIAGFFISFIIGLCLVIRSIRSKYKKD</sequence>
<reference evidence="10 12" key="3">
    <citation type="submission" date="2019-04" db="EMBL/GenBank/DDBJ databases">
        <authorList>
            <consortium name="Pathogen Informatics"/>
        </authorList>
    </citation>
    <scope>NUCLEOTIDE SEQUENCE [LARGE SCALE GENOMIC DNA]</scope>
    <source>
        <strain evidence="13">clo34</strain>
        <strain evidence="9">Clo34</strain>
        <strain evidence="10">Tl291</strain>
        <strain evidence="12">tl291</strain>
        <strain evidence="8 11">VRECD0157</strain>
    </source>
</reference>
<evidence type="ECO:0000313" key="12">
    <source>
        <dbReference type="Proteomes" id="UP000372533"/>
    </source>
</evidence>
<dbReference type="GO" id="GO:0005524">
    <property type="term" value="F:ATP binding"/>
    <property type="evidence" value="ECO:0007669"/>
    <property type="project" value="InterPro"/>
</dbReference>
<dbReference type="Proteomes" id="UP000372533">
    <property type="component" value="Unassembled WGS sequence"/>
</dbReference>
<name>A0A031WEF9_CLODI</name>
<dbReference type="InterPro" id="IPR004147">
    <property type="entry name" value="ABC1_dom"/>
</dbReference>
<evidence type="ECO:0000313" key="5">
    <source>
        <dbReference type="EMBL" id="CDS89048.1"/>
    </source>
</evidence>
<keyword evidence="6" id="KW-0830">Ubiquinone</keyword>
<dbReference type="PATRIC" id="fig|1496.1373.peg.758"/>
<dbReference type="EMBL" id="LK932523">
    <property type="protein sequence ID" value="CDS88381.1"/>
    <property type="molecule type" value="Genomic_DNA"/>
</dbReference>
<dbReference type="AlphaFoldDB" id="A0A031WEF9"/>
<keyword evidence="7" id="KW-0808">Transferase</keyword>
<dbReference type="InterPro" id="IPR011009">
    <property type="entry name" value="Kinase-like_dom_sf"/>
</dbReference>
<keyword evidence="2" id="KW-0812">Transmembrane</keyword>
<feature type="transmembrane region" description="Helical" evidence="2">
    <location>
        <begin position="496"/>
        <end position="516"/>
    </location>
</feature>
<dbReference type="RefSeq" id="WP_009891005.1">
    <property type="nucleotide sequence ID" value="NZ_AP031492.1"/>
</dbReference>
<dbReference type="EMBL" id="DAEPXK010000014">
    <property type="protein sequence ID" value="HBH1542233.1"/>
    <property type="molecule type" value="Genomic_DNA"/>
</dbReference>
<evidence type="ECO:0000256" key="2">
    <source>
        <dbReference type="SAM" id="Phobius"/>
    </source>
</evidence>
<dbReference type="SUPFAM" id="SSF56112">
    <property type="entry name" value="Protein kinase-like (PK-like)"/>
    <property type="match status" value="1"/>
</dbReference>
<feature type="transmembrane region" description="Helical" evidence="2">
    <location>
        <begin position="522"/>
        <end position="544"/>
    </location>
</feature>
<dbReference type="OMA" id="GCESFHA"/>
<dbReference type="InterPro" id="IPR050154">
    <property type="entry name" value="UbiB_kinase"/>
</dbReference>
<protein>
    <submittedName>
        <fullName evidence="7">AarF/ABC1/UbiB kinase family protein</fullName>
    </submittedName>
    <submittedName>
        <fullName evidence="8">Aminoglycoside acetyltransferase regulator</fullName>
    </submittedName>
    <submittedName>
        <fullName evidence="6 9">Ubiquinone biosynthesis protein</fullName>
    </submittedName>
</protein>
<evidence type="ECO:0000256" key="1">
    <source>
        <dbReference type="ARBA" id="ARBA00009670"/>
    </source>
</evidence>
<gene>
    <name evidence="5" type="primary">ubiB</name>
    <name evidence="6" type="ORF">BN1095_20242</name>
    <name evidence="4" type="ORF">BN1096_690030</name>
    <name evidence="5" type="ORF">BN1097_700030</name>
    <name evidence="7" type="ORF">KRM00_001713</name>
    <name evidence="10" type="ORF">SAMEA1402366_02506</name>
    <name evidence="9" type="ORF">SAMEA1402399_00705</name>
    <name evidence="8" type="ORF">SAMEA3375112_02150</name>
</gene>
<keyword evidence="2" id="KW-1133">Transmembrane helix</keyword>
<dbReference type="Gene3D" id="1.10.510.10">
    <property type="entry name" value="Transferase(Phosphotransferase) domain 1"/>
    <property type="match status" value="1"/>
</dbReference>
<evidence type="ECO:0000313" key="4">
    <source>
        <dbReference type="EMBL" id="CDS88381.1"/>
    </source>
</evidence>
<accession>A0A031WEF9</accession>
<reference evidence="6" key="1">
    <citation type="submission" date="2014-07" db="EMBL/GenBank/DDBJ databases">
        <authorList>
            <person name="Monot Marc"/>
        </authorList>
    </citation>
    <scope>NUCLEOTIDE SEQUENCE</scope>
    <source>
        <strain evidence="6">7032989</strain>
        <strain evidence="5">7032994</strain>
    </source>
</reference>
<comment type="similarity">
    <text evidence="1">Belongs to the protein kinase superfamily. ADCK protein kinase family.</text>
</comment>
<dbReference type="GO" id="GO:0004672">
    <property type="term" value="F:protein kinase activity"/>
    <property type="evidence" value="ECO:0007669"/>
    <property type="project" value="InterPro"/>
</dbReference>
<reference evidence="7" key="2">
    <citation type="journal article" date="2018" name="Genome Biol.">
        <title>SKESA: strategic k-mer extension for scrupulous assemblies.</title>
        <authorList>
            <person name="Souvorov A."/>
            <person name="Agarwala R."/>
            <person name="Lipman D.J."/>
        </authorList>
    </citation>
    <scope>NUCLEOTIDE SEQUENCE</scope>
    <source>
        <strain evidence="7">HN1000</strain>
    </source>
</reference>
<dbReference type="KEGG" id="pdf:CD630DERM_27470"/>
<dbReference type="PANTHER" id="PTHR10566">
    <property type="entry name" value="CHAPERONE-ACTIVITY OF BC1 COMPLEX CABC1 -RELATED"/>
    <property type="match status" value="1"/>
</dbReference>
<dbReference type="InterPro" id="IPR000719">
    <property type="entry name" value="Prot_kinase_dom"/>
</dbReference>
<evidence type="ECO:0000313" key="11">
    <source>
        <dbReference type="Proteomes" id="UP000189137"/>
    </source>
</evidence>
<dbReference type="CDD" id="cd05121">
    <property type="entry name" value="ABC1_ADCK3-like"/>
    <property type="match status" value="1"/>
</dbReference>
<dbReference type="Proteomes" id="UP000878956">
    <property type="component" value="Unassembled WGS sequence"/>
</dbReference>
<feature type="domain" description="Protein kinase" evidence="3">
    <location>
        <begin position="123"/>
        <end position="426"/>
    </location>
</feature>
<keyword evidence="7" id="KW-0418">Kinase</keyword>
<organism evidence="6">
    <name type="scientific">Clostridioides difficile</name>
    <name type="common">Peptoclostridium difficile</name>
    <dbReference type="NCBI Taxonomy" id="1496"/>
    <lineage>
        <taxon>Bacteria</taxon>
        <taxon>Bacillati</taxon>
        <taxon>Bacillota</taxon>
        <taxon>Clostridia</taxon>
        <taxon>Peptostreptococcales</taxon>
        <taxon>Peptostreptococcaceae</taxon>
        <taxon>Clostridioides</taxon>
    </lineage>
</organism>
<evidence type="ECO:0000313" key="10">
    <source>
        <dbReference type="EMBL" id="VHY12113.1"/>
    </source>
</evidence>
<keyword evidence="2" id="KW-0472">Membrane</keyword>
<dbReference type="Proteomes" id="UP000411588">
    <property type="component" value="Unassembled WGS sequence"/>
</dbReference>